<dbReference type="AlphaFoldDB" id="A0A1B7MD36"/>
<sequence length="93" mass="10342">MYDESKDLYHGLDVNIAIAAAVTAGGRLWMAQFKNNPNYKLYYSDTDSIIIDKPLSDDKIGNNLGQVKLECTIKKAVFLAPKVYGLITKDGKE</sequence>
<dbReference type="PROSITE" id="PS00116">
    <property type="entry name" value="DNA_POLYMERASE_B"/>
    <property type="match status" value="1"/>
</dbReference>
<dbReference type="SUPFAM" id="SSF56672">
    <property type="entry name" value="DNA/RNA polymerases"/>
    <property type="match status" value="1"/>
</dbReference>
<feature type="non-terminal residue" evidence="1">
    <location>
        <position position="93"/>
    </location>
</feature>
<reference evidence="1 2" key="1">
    <citation type="submission" date="2016-06" db="EMBL/GenBank/DDBJ databases">
        <title>Comparative genomics of the ectomycorrhizal sister species Rhizopogon vinicolor and Rhizopogon vesiculosus (Basidiomycota: Boletales) reveals a divergence of the mating type B locus.</title>
        <authorList>
            <consortium name="DOE Joint Genome Institute"/>
            <person name="Mujic A.B."/>
            <person name="Kuo A."/>
            <person name="Tritt A."/>
            <person name="Lipzen A."/>
            <person name="Chen C."/>
            <person name="Johnson J."/>
            <person name="Sharma A."/>
            <person name="Barry K."/>
            <person name="Grigoriev I.V."/>
            <person name="Spatafora J.W."/>
        </authorList>
    </citation>
    <scope>NUCLEOTIDE SEQUENCE [LARGE SCALE GENOMIC DNA]</scope>
    <source>
        <strain evidence="1 2">AM-OR11-026</strain>
    </source>
</reference>
<dbReference type="InterPro" id="IPR023211">
    <property type="entry name" value="DNA_pol_palm_dom_sf"/>
</dbReference>
<dbReference type="Proteomes" id="UP000092154">
    <property type="component" value="Unassembled WGS sequence"/>
</dbReference>
<dbReference type="OrthoDB" id="2692647at2759"/>
<evidence type="ECO:0000313" key="2">
    <source>
        <dbReference type="Proteomes" id="UP000092154"/>
    </source>
</evidence>
<dbReference type="InterPro" id="IPR017964">
    <property type="entry name" value="DNA-dir_DNA_pol_B_CS"/>
</dbReference>
<dbReference type="GO" id="GO:0000166">
    <property type="term" value="F:nucleotide binding"/>
    <property type="evidence" value="ECO:0007669"/>
    <property type="project" value="InterPro"/>
</dbReference>
<evidence type="ECO:0000313" key="1">
    <source>
        <dbReference type="EMBL" id="OAX30510.1"/>
    </source>
</evidence>
<proteinExistence type="predicted"/>
<protein>
    <submittedName>
        <fullName evidence="1">Uncharacterized protein</fullName>
    </submittedName>
</protein>
<dbReference type="InParanoid" id="A0A1B7MD36"/>
<dbReference type="InterPro" id="IPR043502">
    <property type="entry name" value="DNA/RNA_pol_sf"/>
</dbReference>
<organism evidence="1 2">
    <name type="scientific">Rhizopogon vinicolor AM-OR11-026</name>
    <dbReference type="NCBI Taxonomy" id="1314800"/>
    <lineage>
        <taxon>Eukaryota</taxon>
        <taxon>Fungi</taxon>
        <taxon>Dikarya</taxon>
        <taxon>Basidiomycota</taxon>
        <taxon>Agaricomycotina</taxon>
        <taxon>Agaricomycetes</taxon>
        <taxon>Agaricomycetidae</taxon>
        <taxon>Boletales</taxon>
        <taxon>Suillineae</taxon>
        <taxon>Rhizopogonaceae</taxon>
        <taxon>Rhizopogon</taxon>
    </lineage>
</organism>
<dbReference type="Gene3D" id="3.90.1600.10">
    <property type="entry name" value="Palm domain of DNA polymerase"/>
    <property type="match status" value="1"/>
</dbReference>
<dbReference type="GO" id="GO:0003676">
    <property type="term" value="F:nucleic acid binding"/>
    <property type="evidence" value="ECO:0007669"/>
    <property type="project" value="InterPro"/>
</dbReference>
<gene>
    <name evidence="1" type="ORF">K503DRAFT_705180</name>
</gene>
<dbReference type="EMBL" id="KV450361">
    <property type="protein sequence ID" value="OAX30510.1"/>
    <property type="molecule type" value="Genomic_DNA"/>
</dbReference>
<accession>A0A1B7MD36</accession>
<keyword evidence="2" id="KW-1185">Reference proteome</keyword>
<name>A0A1B7MD36_9AGAM</name>